<dbReference type="EMBL" id="CM051397">
    <property type="protein sequence ID" value="KAJ4721145.1"/>
    <property type="molecule type" value="Genomic_DNA"/>
</dbReference>
<protein>
    <submittedName>
        <fullName evidence="1">Uncharacterized protein</fullName>
    </submittedName>
</protein>
<dbReference type="Proteomes" id="UP001164539">
    <property type="component" value="Chromosome 4"/>
</dbReference>
<reference evidence="1 2" key="1">
    <citation type="journal article" date="2023" name="Science">
        <title>Complex scaffold remodeling in plant triterpene biosynthesis.</title>
        <authorList>
            <person name="De La Pena R."/>
            <person name="Hodgson H."/>
            <person name="Liu J.C."/>
            <person name="Stephenson M.J."/>
            <person name="Martin A.C."/>
            <person name="Owen C."/>
            <person name="Harkess A."/>
            <person name="Leebens-Mack J."/>
            <person name="Jimenez L.E."/>
            <person name="Osbourn A."/>
            <person name="Sattely E.S."/>
        </authorList>
    </citation>
    <scope>NUCLEOTIDE SEQUENCE [LARGE SCALE GENOMIC DNA]</scope>
    <source>
        <strain evidence="2">cv. JPN11</strain>
        <tissue evidence="1">Leaf</tissue>
    </source>
</reference>
<gene>
    <name evidence="1" type="ORF">OWV82_008866</name>
</gene>
<comment type="caution">
    <text evidence="1">The sequence shown here is derived from an EMBL/GenBank/DDBJ whole genome shotgun (WGS) entry which is preliminary data.</text>
</comment>
<organism evidence="1 2">
    <name type="scientific">Melia azedarach</name>
    <name type="common">Chinaberry tree</name>
    <dbReference type="NCBI Taxonomy" id="155640"/>
    <lineage>
        <taxon>Eukaryota</taxon>
        <taxon>Viridiplantae</taxon>
        <taxon>Streptophyta</taxon>
        <taxon>Embryophyta</taxon>
        <taxon>Tracheophyta</taxon>
        <taxon>Spermatophyta</taxon>
        <taxon>Magnoliopsida</taxon>
        <taxon>eudicotyledons</taxon>
        <taxon>Gunneridae</taxon>
        <taxon>Pentapetalae</taxon>
        <taxon>rosids</taxon>
        <taxon>malvids</taxon>
        <taxon>Sapindales</taxon>
        <taxon>Meliaceae</taxon>
        <taxon>Melia</taxon>
    </lineage>
</organism>
<keyword evidence="2" id="KW-1185">Reference proteome</keyword>
<evidence type="ECO:0000313" key="1">
    <source>
        <dbReference type="EMBL" id="KAJ4721145.1"/>
    </source>
</evidence>
<sequence length="105" mass="11947">MLSPEKEKSLAVANLGSLQNFPFTNTPPVLMLLMAAQKSRRGLGSYGEADGRDKAKKNDYREMKGFHHDYDYQACIAWRLTCALSYRQTSISELWKISSSYIHDP</sequence>
<evidence type="ECO:0000313" key="2">
    <source>
        <dbReference type="Proteomes" id="UP001164539"/>
    </source>
</evidence>
<name>A0ACC1YC44_MELAZ</name>
<accession>A0ACC1YC44</accession>
<proteinExistence type="predicted"/>